<dbReference type="InterPro" id="IPR050148">
    <property type="entry name" value="Terpene_synthase-like"/>
</dbReference>
<feature type="non-terminal residue" evidence="4">
    <location>
        <position position="174"/>
    </location>
</feature>
<protein>
    <recommendedName>
        <fullName evidence="3">Terpene synthase N-terminal domain-containing protein</fullName>
    </recommendedName>
</protein>
<keyword evidence="2" id="KW-0460">Magnesium</keyword>
<dbReference type="SUPFAM" id="SSF48239">
    <property type="entry name" value="Terpenoid cyclases/Protein prenyltransferases"/>
    <property type="match status" value="1"/>
</dbReference>
<comment type="caution">
    <text evidence="4">The sequence shown here is derived from an EMBL/GenBank/DDBJ whole genome shotgun (WGS) entry which is preliminary data.</text>
</comment>
<feature type="non-terminal residue" evidence="4">
    <location>
        <position position="1"/>
    </location>
</feature>
<dbReference type="Proteomes" id="UP000824469">
    <property type="component" value="Unassembled WGS sequence"/>
</dbReference>
<evidence type="ECO:0000313" key="4">
    <source>
        <dbReference type="EMBL" id="KAH9319610.1"/>
    </source>
</evidence>
<organism evidence="4 5">
    <name type="scientific">Taxus chinensis</name>
    <name type="common">Chinese yew</name>
    <name type="synonym">Taxus wallichiana var. chinensis</name>
    <dbReference type="NCBI Taxonomy" id="29808"/>
    <lineage>
        <taxon>Eukaryota</taxon>
        <taxon>Viridiplantae</taxon>
        <taxon>Streptophyta</taxon>
        <taxon>Embryophyta</taxon>
        <taxon>Tracheophyta</taxon>
        <taxon>Spermatophyta</taxon>
        <taxon>Pinopsida</taxon>
        <taxon>Pinidae</taxon>
        <taxon>Conifers II</taxon>
        <taxon>Cupressales</taxon>
        <taxon>Taxaceae</taxon>
        <taxon>Taxus</taxon>
    </lineage>
</organism>
<dbReference type="OMA" id="KIFCTIY"/>
<dbReference type="Gene3D" id="1.50.10.130">
    <property type="entry name" value="Terpene synthase, N-terminal domain"/>
    <property type="match status" value="1"/>
</dbReference>
<dbReference type="EMBL" id="JAHRHJ020000004">
    <property type="protein sequence ID" value="KAH9319610.1"/>
    <property type="molecule type" value="Genomic_DNA"/>
</dbReference>
<dbReference type="GO" id="GO:0010333">
    <property type="term" value="F:terpene synthase activity"/>
    <property type="evidence" value="ECO:0007669"/>
    <property type="project" value="InterPro"/>
</dbReference>
<sequence length="174" mass="20471">ASSYCERVQTLVKEVKDIFNTLMENGETTVSQKDLHRLWIVDIVERFGIDRYFLEEIKTILDDVYKYWNEKCSENATADLNTTALGFRILRINGYDVSPDVFQIFKDGKGQFSYPESIEHETQLRSTLNLYRASELSFRGEKILKDAEMFARQYLEQVHDESQKLQQKSQILHE</sequence>
<name>A0AA38LF53_TAXCH</name>
<dbReference type="Pfam" id="PF01397">
    <property type="entry name" value="Terpene_synth"/>
    <property type="match status" value="1"/>
</dbReference>
<gene>
    <name evidence="4" type="ORF">KI387_021379</name>
</gene>
<accession>A0AA38LF53</accession>
<dbReference type="GO" id="GO:0000287">
    <property type="term" value="F:magnesium ion binding"/>
    <property type="evidence" value="ECO:0007669"/>
    <property type="project" value="TreeGrafter"/>
</dbReference>
<feature type="domain" description="Terpene synthase N-terminal" evidence="3">
    <location>
        <begin position="4"/>
        <end position="167"/>
    </location>
</feature>
<dbReference type="InterPro" id="IPR036965">
    <property type="entry name" value="Terpene_synth_N_sf"/>
</dbReference>
<dbReference type="InterPro" id="IPR008930">
    <property type="entry name" value="Terpenoid_cyclase/PrenylTrfase"/>
</dbReference>
<evidence type="ECO:0000256" key="2">
    <source>
        <dbReference type="ARBA" id="ARBA00022842"/>
    </source>
</evidence>
<evidence type="ECO:0000259" key="3">
    <source>
        <dbReference type="Pfam" id="PF01397"/>
    </source>
</evidence>
<comment type="cofactor">
    <cofactor evidence="1">
        <name>Mg(2+)</name>
        <dbReference type="ChEBI" id="CHEBI:18420"/>
    </cofactor>
</comment>
<evidence type="ECO:0000256" key="1">
    <source>
        <dbReference type="ARBA" id="ARBA00001946"/>
    </source>
</evidence>
<proteinExistence type="predicted"/>
<reference evidence="4 5" key="1">
    <citation type="journal article" date="2021" name="Nat. Plants">
        <title>The Taxus genome provides insights into paclitaxel biosynthesis.</title>
        <authorList>
            <person name="Xiong X."/>
            <person name="Gou J."/>
            <person name="Liao Q."/>
            <person name="Li Y."/>
            <person name="Zhou Q."/>
            <person name="Bi G."/>
            <person name="Li C."/>
            <person name="Du R."/>
            <person name="Wang X."/>
            <person name="Sun T."/>
            <person name="Guo L."/>
            <person name="Liang H."/>
            <person name="Lu P."/>
            <person name="Wu Y."/>
            <person name="Zhang Z."/>
            <person name="Ro D.K."/>
            <person name="Shang Y."/>
            <person name="Huang S."/>
            <person name="Yan J."/>
        </authorList>
    </citation>
    <scope>NUCLEOTIDE SEQUENCE [LARGE SCALE GENOMIC DNA]</scope>
    <source>
        <strain evidence="4">Ta-2019</strain>
    </source>
</reference>
<dbReference type="PANTHER" id="PTHR31739:SF25">
    <property type="entry name" value="(E,E)-GERANYLLINALOOL SYNTHASE"/>
    <property type="match status" value="1"/>
</dbReference>
<dbReference type="PANTHER" id="PTHR31739">
    <property type="entry name" value="ENT-COPALYL DIPHOSPHATE SYNTHASE, CHLOROPLASTIC"/>
    <property type="match status" value="1"/>
</dbReference>
<dbReference type="AlphaFoldDB" id="A0AA38LF53"/>
<dbReference type="InterPro" id="IPR001906">
    <property type="entry name" value="Terpene_synth_N"/>
</dbReference>
<dbReference type="GO" id="GO:0016102">
    <property type="term" value="P:diterpenoid biosynthetic process"/>
    <property type="evidence" value="ECO:0007669"/>
    <property type="project" value="TreeGrafter"/>
</dbReference>
<keyword evidence="5" id="KW-1185">Reference proteome</keyword>
<evidence type="ECO:0000313" key="5">
    <source>
        <dbReference type="Proteomes" id="UP000824469"/>
    </source>
</evidence>